<dbReference type="GO" id="GO:0009117">
    <property type="term" value="P:nucleotide metabolic process"/>
    <property type="evidence" value="ECO:0007669"/>
    <property type="project" value="UniProtKB-KW"/>
</dbReference>
<keyword evidence="7" id="KW-0546">Nucleotide metabolism</keyword>
<evidence type="ECO:0000256" key="8">
    <source>
        <dbReference type="ARBA" id="ARBA00023118"/>
    </source>
</evidence>
<dbReference type="GO" id="GO:0016779">
    <property type="term" value="F:nucleotidyltransferase activity"/>
    <property type="evidence" value="ECO:0007669"/>
    <property type="project" value="UniProtKB-KW"/>
</dbReference>
<keyword evidence="5" id="KW-0067">ATP-binding</keyword>
<evidence type="ECO:0000256" key="4">
    <source>
        <dbReference type="ARBA" id="ARBA00022741"/>
    </source>
</evidence>
<evidence type="ECO:0000313" key="13">
    <source>
        <dbReference type="Proteomes" id="UP000183766"/>
    </source>
</evidence>
<evidence type="ECO:0000256" key="7">
    <source>
        <dbReference type="ARBA" id="ARBA00023080"/>
    </source>
</evidence>
<keyword evidence="2" id="KW-0548">Nucleotidyltransferase</keyword>
<evidence type="ECO:0000256" key="9">
    <source>
        <dbReference type="ARBA" id="ARBA00044145"/>
    </source>
</evidence>
<comment type="catalytic activity">
    <reaction evidence="10">
        <text>GTP + ATP = 3',3'-cGAMP + 2 diphosphate</text>
        <dbReference type="Rhea" id="RHEA:35647"/>
        <dbReference type="ChEBI" id="CHEBI:30616"/>
        <dbReference type="ChEBI" id="CHEBI:33019"/>
        <dbReference type="ChEBI" id="CHEBI:37565"/>
        <dbReference type="ChEBI" id="CHEBI:71501"/>
    </reaction>
    <physiologicalReaction direction="left-to-right" evidence="10">
        <dbReference type="Rhea" id="RHEA:35648"/>
    </physiologicalReaction>
</comment>
<sequence>MLTQEEKKQFSEILETLGETLDITETQYNTAVSSYGAVGEWLAKPESSLAPYKPVVRPQGSFMLGTMIKPICEDDDLDIDLVCELTGKNPQWTQYHLKQVVGNRLKANETYKNMLDREGRRCWTLMYSDSANYHMDILPSLVCSGYNIVLEKAFSDTALGKDYESLAIRITDNKQNNYYTDTIAENWMKSNPFGYGRWFFNAANVASLRKSIMLAEAVSPVPKYNKEKLPLQRVVQILKRHRDMMFDGDEDKPISIIITTLASRAYNKETSIIDALTNVGTNMRNYIESRYDSSIGRTIKWIPNPVNPEENFADKWVEHPQREKNFYKWLNQVEQDIQTIVQQRGLHNISESMGKPFGEKIVTKVFSALGRKNFNLRENGVLKMAIGTGILSTVGSVTAAAHNFHGND</sequence>
<dbReference type="GO" id="GO:0005524">
    <property type="term" value="F:ATP binding"/>
    <property type="evidence" value="ECO:0007669"/>
    <property type="project" value="UniProtKB-KW"/>
</dbReference>
<evidence type="ECO:0000313" key="12">
    <source>
        <dbReference type="EMBL" id="SFN57283.1"/>
    </source>
</evidence>
<evidence type="ECO:0000256" key="5">
    <source>
        <dbReference type="ARBA" id="ARBA00022840"/>
    </source>
</evidence>
<protein>
    <recommendedName>
        <fullName evidence="9">Cyclic GMP-AMP synthase</fullName>
    </recommendedName>
</protein>
<evidence type="ECO:0000259" key="11">
    <source>
        <dbReference type="Pfam" id="PF21654"/>
    </source>
</evidence>
<gene>
    <name evidence="12" type="ORF">SAMN05216250_13847</name>
</gene>
<accession>A0A1I5A4F3</accession>
<dbReference type="GO" id="GO:0046872">
    <property type="term" value="F:metal ion binding"/>
    <property type="evidence" value="ECO:0007669"/>
    <property type="project" value="UniProtKB-KW"/>
</dbReference>
<dbReference type="GO" id="GO:0051607">
    <property type="term" value="P:defense response to virus"/>
    <property type="evidence" value="ECO:0007669"/>
    <property type="project" value="UniProtKB-KW"/>
</dbReference>
<reference evidence="13" key="1">
    <citation type="submission" date="2016-10" db="EMBL/GenBank/DDBJ databases">
        <authorList>
            <person name="Varghese N."/>
            <person name="Submissions S."/>
        </authorList>
    </citation>
    <scope>NUCLEOTIDE SEQUENCE [LARGE SCALE GENOMIC DNA]</scope>
    <source>
        <strain evidence="13">NLAE-zl-C202</strain>
    </source>
</reference>
<dbReference type="Pfam" id="PF21654">
    <property type="entry name" value="DncV-like_NTFase"/>
    <property type="match status" value="1"/>
</dbReference>
<evidence type="ECO:0000256" key="1">
    <source>
        <dbReference type="ARBA" id="ARBA00022679"/>
    </source>
</evidence>
<dbReference type="InterPro" id="IPR006116">
    <property type="entry name" value="NT_2-5OAS_ClassI-CCAase"/>
</dbReference>
<keyword evidence="4" id="KW-0547">Nucleotide-binding</keyword>
<evidence type="ECO:0000256" key="10">
    <source>
        <dbReference type="ARBA" id="ARBA00048304"/>
    </source>
</evidence>
<evidence type="ECO:0000256" key="6">
    <source>
        <dbReference type="ARBA" id="ARBA00022842"/>
    </source>
</evidence>
<dbReference type="AlphaFoldDB" id="A0A1I5A4F3"/>
<keyword evidence="1" id="KW-0808">Transferase</keyword>
<dbReference type="RefSeq" id="WP_074911027.1">
    <property type="nucleotide sequence ID" value="NZ_FOUM01000038.1"/>
</dbReference>
<proteinExistence type="predicted"/>
<organism evidence="12 13">
    <name type="scientific">Bacteroides xylanisolvens</name>
    <dbReference type="NCBI Taxonomy" id="371601"/>
    <lineage>
        <taxon>Bacteria</taxon>
        <taxon>Pseudomonadati</taxon>
        <taxon>Bacteroidota</taxon>
        <taxon>Bacteroidia</taxon>
        <taxon>Bacteroidales</taxon>
        <taxon>Bacteroidaceae</taxon>
        <taxon>Bacteroides</taxon>
    </lineage>
</organism>
<dbReference type="Proteomes" id="UP000183766">
    <property type="component" value="Unassembled WGS sequence"/>
</dbReference>
<keyword evidence="3" id="KW-0479">Metal-binding</keyword>
<keyword evidence="8" id="KW-0051">Antiviral defense</keyword>
<keyword evidence="6" id="KW-0460">Magnesium</keyword>
<name>A0A1I5A4F3_9BACE</name>
<evidence type="ECO:0000256" key="2">
    <source>
        <dbReference type="ARBA" id="ARBA00022695"/>
    </source>
</evidence>
<feature type="domain" description="Cyclic GMP-AMP synthase DncV-like nucleotidyltransferase" evidence="11">
    <location>
        <begin position="56"/>
        <end position="137"/>
    </location>
</feature>
<dbReference type="InterPro" id="IPR048445">
    <property type="entry name" value="DncV-like_NTFase"/>
</dbReference>
<dbReference type="EMBL" id="FOUM01000038">
    <property type="protein sequence ID" value="SFN57283.1"/>
    <property type="molecule type" value="Genomic_DNA"/>
</dbReference>
<evidence type="ECO:0000256" key="3">
    <source>
        <dbReference type="ARBA" id="ARBA00022723"/>
    </source>
</evidence>
<dbReference type="CDD" id="cd05400">
    <property type="entry name" value="NT_2-5OAS_ClassI-CCAase"/>
    <property type="match status" value="1"/>
</dbReference>